<reference evidence="2" key="1">
    <citation type="journal article" date="2011" name="PLoS Pathog.">
        <title>Comparative genomics yields insights into niche adaptation of plant vascular wilt pathogens.</title>
        <authorList>
            <person name="Klosterman S.J."/>
            <person name="Subbarao K.V."/>
            <person name="Kang S."/>
            <person name="Veronese P."/>
            <person name="Gold S.E."/>
            <person name="Thomma B.P.H.J."/>
            <person name="Chen Z."/>
            <person name="Henrissat B."/>
            <person name="Lee Y.-H."/>
            <person name="Park J."/>
            <person name="Garcia-Pedrajas M.D."/>
            <person name="Barbara D.J."/>
            <person name="Anchieta A."/>
            <person name="de Jonge R."/>
            <person name="Santhanam P."/>
            <person name="Maruthachalam K."/>
            <person name="Atallah Z."/>
            <person name="Amyotte S.G."/>
            <person name="Paz Z."/>
            <person name="Inderbitzin P."/>
            <person name="Hayes R.J."/>
            <person name="Heiman D.I."/>
            <person name="Young S."/>
            <person name="Zeng Q."/>
            <person name="Engels R."/>
            <person name="Galagan J."/>
            <person name="Cuomo C.A."/>
            <person name="Dobinson K.F."/>
            <person name="Ma L.-J."/>
        </authorList>
    </citation>
    <scope>NUCLEOTIDE SEQUENCE [LARGE SCALE GENOMIC DNA]</scope>
    <source>
        <strain evidence="2">VaMs.102 / ATCC MYA-4576 / FGSC 10136</strain>
    </source>
</reference>
<dbReference type="Gene3D" id="3.40.50.150">
    <property type="entry name" value="Vaccinia Virus protein VP39"/>
    <property type="match status" value="1"/>
</dbReference>
<evidence type="ECO:0000313" key="1">
    <source>
        <dbReference type="EMBL" id="EEY23799.1"/>
    </source>
</evidence>
<dbReference type="Proteomes" id="UP000008698">
    <property type="component" value="Unassembled WGS sequence"/>
</dbReference>
<proteinExistence type="predicted"/>
<dbReference type="InterPro" id="IPR029063">
    <property type="entry name" value="SAM-dependent_MTases_sf"/>
</dbReference>
<keyword evidence="2" id="KW-1185">Reference proteome</keyword>
<dbReference type="HOGENOM" id="CLU_030437_1_0_1"/>
<dbReference type="GO" id="GO:0008757">
    <property type="term" value="F:S-adenosylmethionine-dependent methyltransferase activity"/>
    <property type="evidence" value="ECO:0007669"/>
    <property type="project" value="UniProtKB-ARBA"/>
</dbReference>
<organism evidence="2">
    <name type="scientific">Verticillium alfalfae (strain VaMs.102 / ATCC MYA-4576 / FGSC 10136)</name>
    <name type="common">Verticillium wilt of alfalfa</name>
    <name type="synonym">Verticillium albo-atrum</name>
    <dbReference type="NCBI Taxonomy" id="526221"/>
    <lineage>
        <taxon>Eukaryota</taxon>
        <taxon>Fungi</taxon>
        <taxon>Dikarya</taxon>
        <taxon>Ascomycota</taxon>
        <taxon>Pezizomycotina</taxon>
        <taxon>Sordariomycetes</taxon>
        <taxon>Hypocreomycetidae</taxon>
        <taxon>Glomerellales</taxon>
        <taxon>Plectosphaerellaceae</taxon>
        <taxon>Verticillium</taxon>
    </lineage>
</organism>
<name>C9SYD4_VERA1</name>
<dbReference type="InterPro" id="IPR019410">
    <property type="entry name" value="Methyltransf_16"/>
</dbReference>
<dbReference type="EMBL" id="DS985230">
    <property type="protein sequence ID" value="EEY23799.1"/>
    <property type="molecule type" value="Genomic_DNA"/>
</dbReference>
<dbReference type="PANTHER" id="PTHR14614">
    <property type="entry name" value="HEPATOCELLULAR CARCINOMA-ASSOCIATED ANTIGEN"/>
    <property type="match status" value="1"/>
</dbReference>
<dbReference type="RefSeq" id="XP_002999869.1">
    <property type="nucleotide sequence ID" value="XM_002999823.1"/>
</dbReference>
<dbReference type="GeneID" id="9531749"/>
<gene>
    <name evidence="1" type="ORF">VDBG_09909</name>
</gene>
<dbReference type="eggNOG" id="KOG2793">
    <property type="taxonomic scope" value="Eukaryota"/>
</dbReference>
<evidence type="ECO:0000313" key="2">
    <source>
        <dbReference type="Proteomes" id="UP000008698"/>
    </source>
</evidence>
<dbReference type="Pfam" id="PF10294">
    <property type="entry name" value="Methyltransf_16"/>
    <property type="match status" value="1"/>
</dbReference>
<dbReference type="KEGG" id="val:VDBG_09909"/>
<evidence type="ECO:0008006" key="3">
    <source>
        <dbReference type="Google" id="ProtNLM"/>
    </source>
</evidence>
<dbReference type="SUPFAM" id="SSF53335">
    <property type="entry name" value="S-adenosyl-L-methionine-dependent methyltransferases"/>
    <property type="match status" value="1"/>
</dbReference>
<sequence length="416" mass="44456">MEPAGCPLVPSGSLPPLRLLDTLTEDQIFASLTTLAALYCPLTASFASTLVHKHGHAKVSDSDFVDSGYTSATEEDEGCPGSTQQRLAALRADDYERSFTERWLTRFIARAAEIPSLSLEETMERAVHQAASILESFHMTPTDDEQGDQSYTRHFSFALSSSSEPPVAVHLNDGLSGRDSTDPDDVGLQSWGASIVLSRQLCTEPARFGLTSAALGPCPRIVELGAGTGLISLVLGSLLPRLAVPSAAVIATDYHPAVLANLSANIAANFTSPPSPLSSSSSSSFSGSFSTPRKPQVETAFLDWSRPSLVAPLDKKADMLIAADAVYAPEHATWLRDCATALLSPSGVFWLFTTVREKGRFNGVSDTVEASFEVRDRPTGADGRQLTILHAEDHGKTKGVGRGDESGYKLFRIGWA</sequence>
<dbReference type="AlphaFoldDB" id="C9SYD4"/>
<dbReference type="OMA" id="ESHYELF"/>
<protein>
    <recommendedName>
        <fullName evidence="3">S-adenosylmethionine-dependent methyltransferase</fullName>
    </recommendedName>
</protein>
<dbReference type="PANTHER" id="PTHR14614:SF147">
    <property type="entry name" value="S-ADENOSYLMETHIONINE-DEPENDENT METHYLTRANSFERASE OF THE SEVEN BETA-STRAND FAMILY"/>
    <property type="match status" value="1"/>
</dbReference>
<accession>C9SYD4</accession>
<dbReference type="OrthoDB" id="433955at2759"/>